<evidence type="ECO:0000313" key="2">
    <source>
        <dbReference type="Proteomes" id="UP000675881"/>
    </source>
</evidence>
<organism evidence="1 2">
    <name type="scientific">Lepeophtheirus salmonis</name>
    <name type="common">Salmon louse</name>
    <name type="synonym">Caligus salmonis</name>
    <dbReference type="NCBI Taxonomy" id="72036"/>
    <lineage>
        <taxon>Eukaryota</taxon>
        <taxon>Metazoa</taxon>
        <taxon>Ecdysozoa</taxon>
        <taxon>Arthropoda</taxon>
        <taxon>Crustacea</taxon>
        <taxon>Multicrustacea</taxon>
        <taxon>Hexanauplia</taxon>
        <taxon>Copepoda</taxon>
        <taxon>Siphonostomatoida</taxon>
        <taxon>Caligidae</taxon>
        <taxon>Lepeophtheirus</taxon>
    </lineage>
</organism>
<dbReference type="SUPFAM" id="SSF56801">
    <property type="entry name" value="Acetyl-CoA synthetase-like"/>
    <property type="match status" value="1"/>
</dbReference>
<dbReference type="EMBL" id="HG994584">
    <property type="protein sequence ID" value="CAF2943357.1"/>
    <property type="molecule type" value="Genomic_DNA"/>
</dbReference>
<keyword evidence="2" id="KW-1185">Reference proteome</keyword>
<dbReference type="AlphaFoldDB" id="A0A7R8H8R9"/>
<dbReference type="EC" id="6.2.1.2" evidence="1"/>
<dbReference type="Gene3D" id="2.30.38.10">
    <property type="entry name" value="Luciferase, Domain 3"/>
    <property type="match status" value="1"/>
</dbReference>
<gene>
    <name evidence="1" type="ORF">LSAA_9510</name>
</gene>
<name>A0A7R8H8R9_LEPSM</name>
<dbReference type="Proteomes" id="UP000675881">
    <property type="component" value="Chromosome 5"/>
</dbReference>
<dbReference type="GO" id="GO:0031956">
    <property type="term" value="F:medium-chain fatty acid-CoA ligase activity"/>
    <property type="evidence" value="ECO:0007669"/>
    <property type="project" value="UniProtKB-EC"/>
</dbReference>
<protein>
    <submittedName>
        <fullName evidence="1">ACSF2</fullName>
        <ecNumber evidence="1">6.2.1.2</ecNumber>
    </submittedName>
</protein>
<accession>A0A7R8H8R9</accession>
<reference evidence="1" key="1">
    <citation type="submission" date="2021-02" db="EMBL/GenBank/DDBJ databases">
        <authorList>
            <person name="Bekaert M."/>
        </authorList>
    </citation>
    <scope>NUCLEOTIDE SEQUENCE</scope>
    <source>
        <strain evidence="1">IoA-00</strain>
    </source>
</reference>
<keyword evidence="1" id="KW-0436">Ligase</keyword>
<sequence>MSFDPIASLNCIPAQKCTYLFGTPTMYVAVLEAQKKSKSGCKFSFKYEVLNEHIWGNRDRSNYIVPSPEDSFEQRLWIKMEKILPVNTPGEIGVRTPGLMHGYYEEQKSSQEAIGPDRYCHSGPNFWSML</sequence>
<evidence type="ECO:0000313" key="1">
    <source>
        <dbReference type="EMBL" id="CAF2943357.1"/>
    </source>
</evidence>
<proteinExistence type="predicted"/>
<dbReference type="OrthoDB" id="10253115at2759"/>